<keyword evidence="1" id="KW-0732">Signal</keyword>
<proteinExistence type="predicted"/>
<evidence type="ECO:0000313" key="3">
    <source>
        <dbReference type="Proteomes" id="UP000547510"/>
    </source>
</evidence>
<dbReference type="RefSeq" id="WP_184690898.1">
    <property type="nucleotide sequence ID" value="NZ_JACHJN010000004.1"/>
</dbReference>
<protein>
    <submittedName>
        <fullName evidence="2">Uncharacterized protein</fullName>
    </submittedName>
</protein>
<sequence>MQRLARWTWAAIVGLPLLIGASALAEPAEPPPPGRAEAEAVLDEVVRLAGHGDLTRLCESDVVFPGTCRWLVDGARDAGWAPGADRPEVVGTTLASRRTLILHLRGTRADGSAFTSDFAVDRDADRVRGTTPVYWSGVRVPG</sequence>
<reference evidence="2 3" key="1">
    <citation type="submission" date="2020-08" db="EMBL/GenBank/DDBJ databases">
        <title>Genomic Encyclopedia of Type Strains, Phase III (KMG-III): the genomes of soil and plant-associated and newly described type strains.</title>
        <authorList>
            <person name="Whitman W."/>
        </authorList>
    </citation>
    <scope>NUCLEOTIDE SEQUENCE [LARGE SCALE GENOMIC DNA]</scope>
    <source>
        <strain evidence="2 3">CECT 8640</strain>
    </source>
</reference>
<dbReference type="EMBL" id="JACHJN010000004">
    <property type="protein sequence ID" value="MBB5956063.1"/>
    <property type="molecule type" value="Genomic_DNA"/>
</dbReference>
<comment type="caution">
    <text evidence="2">The sequence shown here is derived from an EMBL/GenBank/DDBJ whole genome shotgun (WGS) entry which is preliminary data.</text>
</comment>
<accession>A0A841CGD8</accession>
<name>A0A841CGD8_9PSEU</name>
<keyword evidence="3" id="KW-1185">Reference proteome</keyword>
<feature type="signal peptide" evidence="1">
    <location>
        <begin position="1"/>
        <end position="25"/>
    </location>
</feature>
<dbReference type="AlphaFoldDB" id="A0A841CGD8"/>
<gene>
    <name evidence="2" type="ORF">FHS29_002649</name>
</gene>
<organism evidence="2 3">
    <name type="scientific">Saccharothrix tamanrassetensis</name>
    <dbReference type="NCBI Taxonomy" id="1051531"/>
    <lineage>
        <taxon>Bacteria</taxon>
        <taxon>Bacillati</taxon>
        <taxon>Actinomycetota</taxon>
        <taxon>Actinomycetes</taxon>
        <taxon>Pseudonocardiales</taxon>
        <taxon>Pseudonocardiaceae</taxon>
        <taxon>Saccharothrix</taxon>
    </lineage>
</organism>
<dbReference type="Proteomes" id="UP000547510">
    <property type="component" value="Unassembled WGS sequence"/>
</dbReference>
<evidence type="ECO:0000256" key="1">
    <source>
        <dbReference type="SAM" id="SignalP"/>
    </source>
</evidence>
<feature type="chain" id="PRO_5038885767" evidence="1">
    <location>
        <begin position="26"/>
        <end position="142"/>
    </location>
</feature>
<evidence type="ECO:0000313" key="2">
    <source>
        <dbReference type="EMBL" id="MBB5956063.1"/>
    </source>
</evidence>